<dbReference type="EMBL" id="FQXS01000003">
    <property type="protein sequence ID" value="SHH49673.1"/>
    <property type="molecule type" value="Genomic_DNA"/>
</dbReference>
<accession>A0A1M5TH44</accession>
<protein>
    <submittedName>
        <fullName evidence="1">Uncharacterized protein</fullName>
    </submittedName>
</protein>
<evidence type="ECO:0000313" key="2">
    <source>
        <dbReference type="Proteomes" id="UP000184139"/>
    </source>
</evidence>
<dbReference type="Proteomes" id="UP000184139">
    <property type="component" value="Unassembled WGS sequence"/>
</dbReference>
<dbReference type="OrthoDB" id="5419800at2"/>
<gene>
    <name evidence="1" type="ORF">SAMN02745124_00700</name>
</gene>
<evidence type="ECO:0000313" key="1">
    <source>
        <dbReference type="EMBL" id="SHH49673.1"/>
    </source>
</evidence>
<dbReference type="RefSeq" id="WP_084540420.1">
    <property type="nucleotide sequence ID" value="NZ_FQXS01000003.1"/>
</dbReference>
<sequence length="196" mass="22447">MEDERERVDVMLVSQTYGADLKGRQSVRTTFKLSPRCIDALSLLAGQLGIKQKSIVDHLVDDTQALHALARDAVQSDGTTDDRVAKTYVISRRTLENLERVSKRFQTPRDTLVESSIERIMPLLREEKRKHEQRKQLQERLHLLLHASQELLEQADAVLDADDPVVDHVVLMARTVQNGCREVGQIIERGRRLEDF</sequence>
<organism evidence="1 2">
    <name type="scientific">Desulfofustis glycolicus DSM 9705</name>
    <dbReference type="NCBI Taxonomy" id="1121409"/>
    <lineage>
        <taxon>Bacteria</taxon>
        <taxon>Pseudomonadati</taxon>
        <taxon>Thermodesulfobacteriota</taxon>
        <taxon>Desulfobulbia</taxon>
        <taxon>Desulfobulbales</taxon>
        <taxon>Desulfocapsaceae</taxon>
        <taxon>Desulfofustis</taxon>
    </lineage>
</organism>
<reference evidence="1 2" key="1">
    <citation type="submission" date="2016-11" db="EMBL/GenBank/DDBJ databases">
        <authorList>
            <person name="Jaros S."/>
            <person name="Januszkiewicz K."/>
            <person name="Wedrychowicz H."/>
        </authorList>
    </citation>
    <scope>NUCLEOTIDE SEQUENCE [LARGE SCALE GENOMIC DNA]</scope>
    <source>
        <strain evidence="1 2">DSM 9705</strain>
    </source>
</reference>
<keyword evidence="2" id="KW-1185">Reference proteome</keyword>
<proteinExistence type="predicted"/>
<dbReference type="AlphaFoldDB" id="A0A1M5TH44"/>
<name>A0A1M5TH44_9BACT</name>